<keyword evidence="1" id="KW-0540">Nuclease</keyword>
<name>A0A9D5U6G9_9CELL</name>
<dbReference type="GO" id="GO:0005829">
    <property type="term" value="C:cytosol"/>
    <property type="evidence" value="ECO:0007669"/>
    <property type="project" value="TreeGrafter"/>
</dbReference>
<dbReference type="GO" id="GO:0003676">
    <property type="term" value="F:nucleic acid binding"/>
    <property type="evidence" value="ECO:0007669"/>
    <property type="project" value="InterPro"/>
</dbReference>
<dbReference type="EMBL" id="JACSPN010000003">
    <property type="protein sequence ID" value="MBE7699408.1"/>
    <property type="molecule type" value="Genomic_DNA"/>
</dbReference>
<dbReference type="GO" id="GO:0008408">
    <property type="term" value="F:3'-5' exonuclease activity"/>
    <property type="evidence" value="ECO:0007669"/>
    <property type="project" value="TreeGrafter"/>
</dbReference>
<keyword evidence="3" id="KW-0269">Exonuclease</keyword>
<proteinExistence type="predicted"/>
<dbReference type="RefSeq" id="WP_193718710.1">
    <property type="nucleotide sequence ID" value="NZ_JACSPN010000003.1"/>
</dbReference>
<sequence>MSWTTGPLLGFDTETTGVDVTNDRIVTAALVRRVPGESTEVRTWLIDPGVPIPEEAAAIHGISTEHAVAHGVAPGPALEEIAALIAADLAIGVPVVAFNAAFDLSLLDAELARHALPTLAARLGREVTPVIDPLVLDRSLDRFRKGKRKLGDLCAHYGVLDSGNLHTADVDVLATLDVLEAMTRAFPEIAAQDLDALHRRQIHAHRAWAENFNSWRAGQGYVGAGASTAWPS</sequence>
<evidence type="ECO:0000256" key="3">
    <source>
        <dbReference type="ARBA" id="ARBA00022839"/>
    </source>
</evidence>
<dbReference type="Pfam" id="PF00929">
    <property type="entry name" value="RNase_T"/>
    <property type="match status" value="1"/>
</dbReference>
<accession>A0A9D5U6G9</accession>
<reference evidence="5 6" key="1">
    <citation type="submission" date="2020-08" db="EMBL/GenBank/DDBJ databases">
        <title>A Genomic Blueprint of the Chicken Gut Microbiome.</title>
        <authorList>
            <person name="Gilroy R."/>
            <person name="Ravi A."/>
            <person name="Getino M."/>
            <person name="Pursley I."/>
            <person name="Horton D.L."/>
            <person name="Alikhan N.-F."/>
            <person name="Baker D."/>
            <person name="Gharbi K."/>
            <person name="Hall N."/>
            <person name="Watson M."/>
            <person name="Adriaenssens E.M."/>
            <person name="Foster-Nyarko E."/>
            <person name="Jarju S."/>
            <person name="Secka A."/>
            <person name="Antonio M."/>
            <person name="Oren A."/>
            <person name="Chaudhuri R."/>
            <person name="La Ragione R.M."/>
            <person name="Hildebrand F."/>
            <person name="Pallen M.J."/>
        </authorList>
    </citation>
    <scope>NUCLEOTIDE SEQUENCE [LARGE SCALE GENOMIC DNA]</scope>
    <source>
        <strain evidence="5 6">Sa1BUA8</strain>
    </source>
</reference>
<evidence type="ECO:0000256" key="2">
    <source>
        <dbReference type="ARBA" id="ARBA00022801"/>
    </source>
</evidence>
<dbReference type="InterPro" id="IPR012337">
    <property type="entry name" value="RNaseH-like_sf"/>
</dbReference>
<dbReference type="SUPFAM" id="SSF53098">
    <property type="entry name" value="Ribonuclease H-like"/>
    <property type="match status" value="1"/>
</dbReference>
<evidence type="ECO:0000256" key="1">
    <source>
        <dbReference type="ARBA" id="ARBA00022722"/>
    </source>
</evidence>
<evidence type="ECO:0000313" key="6">
    <source>
        <dbReference type="Proteomes" id="UP000822993"/>
    </source>
</evidence>
<gene>
    <name evidence="5" type="ORF">H9623_03685</name>
</gene>
<dbReference type="Gene3D" id="3.30.420.10">
    <property type="entry name" value="Ribonuclease H-like superfamily/Ribonuclease H"/>
    <property type="match status" value="1"/>
</dbReference>
<dbReference type="AlphaFoldDB" id="A0A9D5U6G9"/>
<protein>
    <submittedName>
        <fullName evidence="5">DNA polymerase III subunit epsilon</fullName>
    </submittedName>
</protein>
<dbReference type="PANTHER" id="PTHR30231">
    <property type="entry name" value="DNA POLYMERASE III SUBUNIT EPSILON"/>
    <property type="match status" value="1"/>
</dbReference>
<evidence type="ECO:0000313" key="5">
    <source>
        <dbReference type="EMBL" id="MBE7699408.1"/>
    </source>
</evidence>
<keyword evidence="6" id="KW-1185">Reference proteome</keyword>
<dbReference type="InterPro" id="IPR013520">
    <property type="entry name" value="Ribonucl_H"/>
</dbReference>
<dbReference type="CDD" id="cd06127">
    <property type="entry name" value="DEDDh"/>
    <property type="match status" value="1"/>
</dbReference>
<feature type="domain" description="Exonuclease" evidence="4">
    <location>
        <begin position="7"/>
        <end position="188"/>
    </location>
</feature>
<evidence type="ECO:0000259" key="4">
    <source>
        <dbReference type="SMART" id="SM00479"/>
    </source>
</evidence>
<dbReference type="InterPro" id="IPR036397">
    <property type="entry name" value="RNaseH_sf"/>
</dbReference>
<comment type="caution">
    <text evidence="5">The sequence shown here is derived from an EMBL/GenBank/DDBJ whole genome shotgun (WGS) entry which is preliminary data.</text>
</comment>
<dbReference type="PANTHER" id="PTHR30231:SF4">
    <property type="entry name" value="PROTEIN NEN2"/>
    <property type="match status" value="1"/>
</dbReference>
<organism evidence="5 6">
    <name type="scientific">Oerskovia douganii</name>
    <dbReference type="NCBI Taxonomy" id="2762210"/>
    <lineage>
        <taxon>Bacteria</taxon>
        <taxon>Bacillati</taxon>
        <taxon>Actinomycetota</taxon>
        <taxon>Actinomycetes</taxon>
        <taxon>Micrococcales</taxon>
        <taxon>Cellulomonadaceae</taxon>
        <taxon>Oerskovia</taxon>
    </lineage>
</organism>
<dbReference type="NCBIfam" id="NF005927">
    <property type="entry name" value="PRK07942.1"/>
    <property type="match status" value="1"/>
</dbReference>
<dbReference type="SMART" id="SM00479">
    <property type="entry name" value="EXOIII"/>
    <property type="match status" value="1"/>
</dbReference>
<dbReference type="Proteomes" id="UP000822993">
    <property type="component" value="Unassembled WGS sequence"/>
</dbReference>
<keyword evidence="2" id="KW-0378">Hydrolase</keyword>